<organism evidence="2">
    <name type="scientific">Arcella intermedia</name>
    <dbReference type="NCBI Taxonomy" id="1963864"/>
    <lineage>
        <taxon>Eukaryota</taxon>
        <taxon>Amoebozoa</taxon>
        <taxon>Tubulinea</taxon>
        <taxon>Elardia</taxon>
        <taxon>Arcellinida</taxon>
        <taxon>Sphaerothecina</taxon>
        <taxon>Arcellidae</taxon>
        <taxon>Arcella</taxon>
    </lineage>
</organism>
<feature type="region of interest" description="Disordered" evidence="1">
    <location>
        <begin position="1"/>
        <end position="120"/>
    </location>
</feature>
<feature type="region of interest" description="Disordered" evidence="1">
    <location>
        <begin position="350"/>
        <end position="398"/>
    </location>
</feature>
<feature type="compositionally biased region" description="Basic and acidic residues" evidence="1">
    <location>
        <begin position="304"/>
        <end position="314"/>
    </location>
</feature>
<evidence type="ECO:0000313" key="2">
    <source>
        <dbReference type="EMBL" id="NDV30191.1"/>
    </source>
</evidence>
<dbReference type="EMBL" id="GIBP01001222">
    <property type="protein sequence ID" value="NDV30191.1"/>
    <property type="molecule type" value="Transcribed_RNA"/>
</dbReference>
<protein>
    <submittedName>
        <fullName evidence="2">Uncharacterized protein</fullName>
    </submittedName>
</protein>
<feature type="compositionally biased region" description="Low complexity" evidence="1">
    <location>
        <begin position="353"/>
        <end position="366"/>
    </location>
</feature>
<feature type="region of interest" description="Disordered" evidence="1">
    <location>
        <begin position="253"/>
        <end position="327"/>
    </location>
</feature>
<evidence type="ECO:0000256" key="1">
    <source>
        <dbReference type="SAM" id="MobiDB-lite"/>
    </source>
</evidence>
<dbReference type="AlphaFoldDB" id="A0A6B2KZU1"/>
<proteinExistence type="predicted"/>
<feature type="compositionally biased region" description="Polar residues" evidence="1">
    <location>
        <begin position="278"/>
        <end position="290"/>
    </location>
</feature>
<feature type="compositionally biased region" description="Low complexity" evidence="1">
    <location>
        <begin position="262"/>
        <end position="271"/>
    </location>
</feature>
<feature type="compositionally biased region" description="Polar residues" evidence="1">
    <location>
        <begin position="367"/>
        <end position="388"/>
    </location>
</feature>
<name>A0A6B2KZU1_9EUKA</name>
<reference evidence="2" key="1">
    <citation type="journal article" date="2020" name="J. Eukaryot. Microbiol.">
        <title>De novo Sequencing, Assembly and Annotation of the Transcriptome for the Free-Living Testate Amoeba Arcella intermedia.</title>
        <authorList>
            <person name="Ribeiro G.M."/>
            <person name="Porfirio-Sousa A.L."/>
            <person name="Maurer-Alcala X.X."/>
            <person name="Katz L.A."/>
            <person name="Lahr D.J.G."/>
        </authorList>
    </citation>
    <scope>NUCLEOTIDE SEQUENCE</scope>
</reference>
<feature type="compositionally biased region" description="Low complexity" evidence="1">
    <location>
        <begin position="95"/>
        <end position="116"/>
    </location>
</feature>
<feature type="compositionally biased region" description="Basic and acidic residues" evidence="1">
    <location>
        <begin position="35"/>
        <end position="46"/>
    </location>
</feature>
<feature type="compositionally biased region" description="Pro residues" evidence="1">
    <location>
        <begin position="56"/>
        <end position="94"/>
    </location>
</feature>
<accession>A0A6B2KZU1</accession>
<sequence>MSSDRNKGVPSPQPSPLTKATKKASQRFSMPAMPPEKKSTPRDIKKSSRHATASAPSPPLIYPPFDPNEEGPPPPGYVPPPPPPEESEPEPSPSPLLLAIPQQSPPIQSTRSTRSPRSSRWKIRTSLFDAEEIREATKRFMEEENTVVVPIVVYDIPRDDPPSGITEVPLLQWEVPQSQSKRHMKVFYGVLIQSGSIFDSTSHSSIPTTRQLPRLGQLRTSHLSALSEPDLKHLNGDSKTPLSLSQATSLTFIKAHSESTRRGSSTRPSRPVEGKPNFSISPSLKRNSQKVLAEKRSSSKSSIKRPEPKLKEATPEAQETNGGVASPAPLQIISEEGKEISSQPSTNIVIQIPLPSDSDPSSLSSSAVNESKSLDLSSLTPSKSNWQKSPRRDNRRKTKLLGEEFINTDFSFSKLSMETMPWNMVRGDTPFTGENAFFELQKVGGASHSIIVGFCTPEVDQKFNPRKDYFSLSEPSITYRIRCPIQLHDVIGVLIDIPSSAMHIYKNYAHIKRVPILEESLTAFKLMNMYPLVALQGDIHVSITRETKGKYYRHFRITGNSQHATDMDIPTPGHVLVDILEGLEVKKHKHHFRGLAFRDLQWENLNKMPLPLFLKNRIWITRNEVSSIFHLS</sequence>